<evidence type="ECO:0008006" key="9">
    <source>
        <dbReference type="Google" id="ProtNLM"/>
    </source>
</evidence>
<reference evidence="8" key="1">
    <citation type="submission" date="2018-05" db="EMBL/GenBank/DDBJ databases">
        <authorList>
            <person name="Lanie J.A."/>
            <person name="Ng W.-L."/>
            <person name="Kazmierczak K.M."/>
            <person name="Andrzejewski T.M."/>
            <person name="Davidsen T.M."/>
            <person name="Wayne K.J."/>
            <person name="Tettelin H."/>
            <person name="Glass J.I."/>
            <person name="Rusch D."/>
            <person name="Podicherti R."/>
            <person name="Tsui H.-C.T."/>
            <person name="Winkler M.E."/>
        </authorList>
    </citation>
    <scope>NUCLEOTIDE SEQUENCE</scope>
</reference>
<evidence type="ECO:0000313" key="8">
    <source>
        <dbReference type="EMBL" id="SVC23104.1"/>
    </source>
</evidence>
<evidence type="ECO:0000256" key="4">
    <source>
        <dbReference type="ARBA" id="ARBA00022692"/>
    </source>
</evidence>
<evidence type="ECO:0000256" key="6">
    <source>
        <dbReference type="ARBA" id="ARBA00023136"/>
    </source>
</evidence>
<dbReference type="SUPFAM" id="SSF103473">
    <property type="entry name" value="MFS general substrate transporter"/>
    <property type="match status" value="1"/>
</dbReference>
<dbReference type="InterPro" id="IPR010290">
    <property type="entry name" value="TM_effector"/>
</dbReference>
<keyword evidence="4 7" id="KW-0812">Transmembrane</keyword>
<keyword evidence="5 7" id="KW-1133">Transmembrane helix</keyword>
<name>A0A382KDN3_9ZZZZ</name>
<keyword evidence="2" id="KW-0813">Transport</keyword>
<evidence type="ECO:0000256" key="1">
    <source>
        <dbReference type="ARBA" id="ARBA00004651"/>
    </source>
</evidence>
<evidence type="ECO:0000256" key="5">
    <source>
        <dbReference type="ARBA" id="ARBA00022989"/>
    </source>
</evidence>
<feature type="transmembrane region" description="Helical" evidence="7">
    <location>
        <begin position="57"/>
        <end position="81"/>
    </location>
</feature>
<dbReference type="EMBL" id="UINC01080296">
    <property type="protein sequence ID" value="SVC23104.1"/>
    <property type="molecule type" value="Genomic_DNA"/>
</dbReference>
<dbReference type="Gene3D" id="1.20.1250.20">
    <property type="entry name" value="MFS general substrate transporter like domains"/>
    <property type="match status" value="1"/>
</dbReference>
<comment type="subcellular location">
    <subcellularLocation>
        <location evidence="1">Cell membrane</location>
        <topology evidence="1">Multi-pass membrane protein</topology>
    </subcellularLocation>
</comment>
<evidence type="ECO:0000256" key="3">
    <source>
        <dbReference type="ARBA" id="ARBA00022475"/>
    </source>
</evidence>
<keyword evidence="6 7" id="KW-0472">Membrane</keyword>
<dbReference type="PANTHER" id="PTHR23513:SF11">
    <property type="entry name" value="STAPHYLOFERRIN A TRANSPORTER"/>
    <property type="match status" value="1"/>
</dbReference>
<proteinExistence type="predicted"/>
<dbReference type="InterPro" id="IPR036259">
    <property type="entry name" value="MFS_trans_sf"/>
</dbReference>
<feature type="non-terminal residue" evidence="8">
    <location>
        <position position="162"/>
    </location>
</feature>
<protein>
    <recommendedName>
        <fullName evidence="9">Major facilitator superfamily (MFS) profile domain-containing protein</fullName>
    </recommendedName>
</protein>
<dbReference type="AlphaFoldDB" id="A0A382KDN3"/>
<keyword evidence="3" id="KW-1003">Cell membrane</keyword>
<organism evidence="8">
    <name type="scientific">marine metagenome</name>
    <dbReference type="NCBI Taxonomy" id="408172"/>
    <lineage>
        <taxon>unclassified sequences</taxon>
        <taxon>metagenomes</taxon>
        <taxon>ecological metagenomes</taxon>
    </lineage>
</organism>
<gene>
    <name evidence="8" type="ORF">METZ01_LOCUS275958</name>
</gene>
<dbReference type="Pfam" id="PF05977">
    <property type="entry name" value="MFS_3"/>
    <property type="match status" value="1"/>
</dbReference>
<feature type="transmembrane region" description="Helical" evidence="7">
    <location>
        <begin position="25"/>
        <end position="45"/>
    </location>
</feature>
<evidence type="ECO:0000256" key="2">
    <source>
        <dbReference type="ARBA" id="ARBA00022448"/>
    </source>
</evidence>
<sequence>MNTISSMIFFLANRGMGRALRHRDYAMYAAAGWFSNIGLWVQRIAVSWLTWTYTGSWTWLGVIVFAEGFTTTIVMPIAGIYADRLDRLSIARISQLGLMAVSAVLAALTFLGLTNIWILLGLMIFCGVIEGFWTPVRLSIPPNLVPREDLPSALGISASLFN</sequence>
<dbReference type="PANTHER" id="PTHR23513">
    <property type="entry name" value="INTEGRAL MEMBRANE EFFLUX PROTEIN-RELATED"/>
    <property type="match status" value="1"/>
</dbReference>
<accession>A0A382KDN3</accession>
<dbReference type="GO" id="GO:0005886">
    <property type="term" value="C:plasma membrane"/>
    <property type="evidence" value="ECO:0007669"/>
    <property type="project" value="UniProtKB-SubCell"/>
</dbReference>
<evidence type="ECO:0000256" key="7">
    <source>
        <dbReference type="SAM" id="Phobius"/>
    </source>
</evidence>